<dbReference type="GO" id="GO:1904047">
    <property type="term" value="F:S-adenosyl-L-methionine binding"/>
    <property type="evidence" value="ECO:0007669"/>
    <property type="project" value="UniProtKB-UniRule"/>
</dbReference>
<dbReference type="HAMAP" id="MF_00917">
    <property type="entry name" value="QueE"/>
    <property type="match status" value="1"/>
</dbReference>
<comment type="caution">
    <text evidence="8">Lacks conserved residue(s) required for the propagation of feature annotation.</text>
</comment>
<evidence type="ECO:0000256" key="7">
    <source>
        <dbReference type="ARBA" id="ARBA00023239"/>
    </source>
</evidence>
<dbReference type="InterPro" id="IPR058240">
    <property type="entry name" value="rSAM_sf"/>
</dbReference>
<dbReference type="InterPro" id="IPR007197">
    <property type="entry name" value="rSAM"/>
</dbReference>
<evidence type="ECO:0000313" key="10">
    <source>
        <dbReference type="EMBL" id="GFH41704.1"/>
    </source>
</evidence>
<evidence type="ECO:0000256" key="5">
    <source>
        <dbReference type="ARBA" id="ARBA00023004"/>
    </source>
</evidence>
<keyword evidence="2 8" id="KW-0949">S-adenosyl-L-methionine</keyword>
<dbReference type="CDD" id="cd01335">
    <property type="entry name" value="Radical_SAM"/>
    <property type="match status" value="1"/>
</dbReference>
<accession>A0A6A0BBE3</accession>
<organism evidence="10 11">
    <name type="scientific">Pseudolactococcus hodotermopsidis</name>
    <dbReference type="NCBI Taxonomy" id="2709157"/>
    <lineage>
        <taxon>Bacteria</taxon>
        <taxon>Bacillati</taxon>
        <taxon>Bacillota</taxon>
        <taxon>Bacilli</taxon>
        <taxon>Lactobacillales</taxon>
        <taxon>Streptococcaceae</taxon>
        <taxon>Pseudolactococcus</taxon>
    </lineage>
</organism>
<comment type="pathway">
    <text evidence="8">Purine metabolism; 7-cyano-7-deazaguanine biosynthesis.</text>
</comment>
<proteinExistence type="inferred from homology"/>
<feature type="binding site" evidence="8">
    <location>
        <position position="75"/>
    </location>
    <ligand>
        <name>S-adenosyl-L-methionine</name>
        <dbReference type="ChEBI" id="CHEBI:59789"/>
    </ligand>
</feature>
<dbReference type="InterPro" id="IPR013785">
    <property type="entry name" value="Aldolase_TIM"/>
</dbReference>
<dbReference type="SFLD" id="SFLDS00029">
    <property type="entry name" value="Radical_SAM"/>
    <property type="match status" value="1"/>
</dbReference>
<dbReference type="GO" id="GO:0051539">
    <property type="term" value="F:4 iron, 4 sulfur cluster binding"/>
    <property type="evidence" value="ECO:0007669"/>
    <property type="project" value="UniProtKB-UniRule"/>
</dbReference>
<dbReference type="PANTHER" id="PTHR42836">
    <property type="entry name" value="7-CARBOXY-7-DEAZAGUANINE SYNTHASE"/>
    <property type="match status" value="1"/>
</dbReference>
<reference evidence="10 11" key="1">
    <citation type="submission" date="2020-02" db="EMBL/GenBank/DDBJ databases">
        <title>Draft genome sequence of Lactococcus sp. Hs30E4-3.</title>
        <authorList>
            <person name="Noda S."/>
            <person name="Yuki M."/>
            <person name="Ohkuma M."/>
        </authorList>
    </citation>
    <scope>NUCLEOTIDE SEQUENCE [LARGE SCALE GENOMIC DNA]</scope>
    <source>
        <strain evidence="10 11">Hs30E4-3</strain>
    </source>
</reference>
<dbReference type="GO" id="GO:0008616">
    <property type="term" value="P:tRNA queuosine(34) biosynthetic process"/>
    <property type="evidence" value="ECO:0007669"/>
    <property type="project" value="UniProtKB-UniRule"/>
</dbReference>
<dbReference type="EC" id="4.3.99.3" evidence="8"/>
<keyword evidence="3 8" id="KW-0479">Metal-binding</keyword>
<dbReference type="PANTHER" id="PTHR42836:SF1">
    <property type="entry name" value="7-CARBOXY-7-DEAZAGUANINE SYNTHASE"/>
    <property type="match status" value="1"/>
</dbReference>
<gene>
    <name evidence="8 10" type="primary">queE</name>
    <name evidence="10" type="ORF">Hs30E_02550</name>
</gene>
<feature type="domain" description="Radical SAM core" evidence="9">
    <location>
        <begin position="23"/>
        <end position="209"/>
    </location>
</feature>
<keyword evidence="7 8" id="KW-0456">Lyase</keyword>
<evidence type="ECO:0000259" key="9">
    <source>
        <dbReference type="PROSITE" id="PS51918"/>
    </source>
</evidence>
<keyword evidence="5 8" id="KW-0408">Iron</keyword>
<feature type="binding site" evidence="8">
    <location>
        <begin position="17"/>
        <end position="19"/>
    </location>
    <ligand>
        <name>substrate</name>
    </ligand>
</feature>
<protein>
    <recommendedName>
        <fullName evidence="8">7-carboxy-7-deazaguanine synthase</fullName>
        <shortName evidence="8">CDG synthase</shortName>
        <ecNumber evidence="8">4.3.99.3</ecNumber>
    </recommendedName>
    <alternativeName>
        <fullName evidence="8">Queuosine biosynthesis protein QueE</fullName>
    </alternativeName>
</protein>
<name>A0A6A0BBE3_9LACT</name>
<feature type="binding site" evidence="8">
    <location>
        <begin position="42"/>
        <end position="44"/>
    </location>
    <ligand>
        <name>S-adenosyl-L-methionine</name>
        <dbReference type="ChEBI" id="CHEBI:59789"/>
    </ligand>
</feature>
<evidence type="ECO:0000313" key="11">
    <source>
        <dbReference type="Proteomes" id="UP000480303"/>
    </source>
</evidence>
<evidence type="ECO:0000256" key="2">
    <source>
        <dbReference type="ARBA" id="ARBA00022691"/>
    </source>
</evidence>
<comment type="cofactor">
    <cofactor evidence="8">
        <name>[4Fe-4S] cluster</name>
        <dbReference type="ChEBI" id="CHEBI:49883"/>
    </cofactor>
    <text evidence="8">Binds 1 [4Fe-4S] cluster. The cluster is coordinated with 3 cysteines and an exchangeable S-adenosyl-L-methionine.</text>
</comment>
<comment type="cofactor">
    <cofactor evidence="8">
        <name>Mg(2+)</name>
        <dbReference type="ChEBI" id="CHEBI:18420"/>
    </cofactor>
</comment>
<feature type="binding site" evidence="8">
    <location>
        <position position="43"/>
    </location>
    <ligand>
        <name>[4Fe-4S] cluster</name>
        <dbReference type="ChEBI" id="CHEBI:49883"/>
        <note>4Fe-4S-S-AdoMet</note>
    </ligand>
</feature>
<sequence>MKNNQGNFPIVEIFESIQGEGANTGRPAIFIRLGKCNLACPWCDTDFNTFETWTLAQIMIEIAPFQAKNIIITGGEPTVHQNLAFLVSELKNANYQVWLETNGLLDVPRQVDYVATSPKRLYRKMYEKHSISKANEVRIVIDDSETSFEFCQFIEQKIAAEHYFVSPCEVDGVINWEETVRVLGQLNNRQNRLNNWFLSIQTHKIMAIR</sequence>
<feature type="binding site" evidence="8">
    <location>
        <position position="73"/>
    </location>
    <ligand>
        <name>substrate</name>
    </ligand>
</feature>
<feature type="binding site" evidence="8">
    <location>
        <position position="36"/>
    </location>
    <ligand>
        <name>[4Fe-4S] cluster</name>
        <dbReference type="ChEBI" id="CHEBI:49883"/>
        <note>4Fe-4S-S-AdoMet</note>
    </ligand>
</feature>
<comment type="caution">
    <text evidence="10">The sequence shown here is derived from an EMBL/GenBank/DDBJ whole genome shotgun (WGS) entry which is preliminary data.</text>
</comment>
<evidence type="ECO:0000256" key="8">
    <source>
        <dbReference type="HAMAP-Rule" id="MF_00917"/>
    </source>
</evidence>
<feature type="binding site" evidence="8">
    <location>
        <begin position="117"/>
        <end position="119"/>
    </location>
    <ligand>
        <name>S-adenosyl-L-methionine</name>
        <dbReference type="ChEBI" id="CHEBI:59789"/>
    </ligand>
</feature>
<keyword evidence="4 8" id="KW-0460">Magnesium</keyword>
<feature type="binding site" evidence="8">
    <location>
        <position position="32"/>
    </location>
    <ligand>
        <name>substrate</name>
    </ligand>
</feature>
<comment type="similarity">
    <text evidence="8">Belongs to the radical SAM superfamily. 7-carboxy-7-deazaguanine synthase family.</text>
</comment>
<dbReference type="SUPFAM" id="SSF102114">
    <property type="entry name" value="Radical SAM enzymes"/>
    <property type="match status" value="1"/>
</dbReference>
<dbReference type="Pfam" id="PF04055">
    <property type="entry name" value="Radical_SAM"/>
    <property type="match status" value="1"/>
</dbReference>
<evidence type="ECO:0000256" key="4">
    <source>
        <dbReference type="ARBA" id="ARBA00022842"/>
    </source>
</evidence>
<comment type="subunit">
    <text evidence="8">Homodimer.</text>
</comment>
<feature type="binding site" evidence="8">
    <location>
        <position position="45"/>
    </location>
    <ligand>
        <name>Mg(2+)</name>
        <dbReference type="ChEBI" id="CHEBI:18420"/>
    </ligand>
</feature>
<dbReference type="GO" id="GO:0000287">
    <property type="term" value="F:magnesium ion binding"/>
    <property type="evidence" value="ECO:0007669"/>
    <property type="project" value="UniProtKB-UniRule"/>
</dbReference>
<dbReference type="UniPathway" id="UPA00391"/>
<dbReference type="InterPro" id="IPR024924">
    <property type="entry name" value="7-CO-7-deazaguanine_synth-like"/>
</dbReference>
<evidence type="ECO:0000256" key="6">
    <source>
        <dbReference type="ARBA" id="ARBA00023014"/>
    </source>
</evidence>
<evidence type="ECO:0000256" key="3">
    <source>
        <dbReference type="ARBA" id="ARBA00022723"/>
    </source>
</evidence>
<keyword evidence="8" id="KW-0671">Queuosine biosynthesis</keyword>
<comment type="cofactor">
    <cofactor evidence="8">
        <name>S-adenosyl-L-methionine</name>
        <dbReference type="ChEBI" id="CHEBI:59789"/>
    </cofactor>
    <text evidence="8">Binds 1 S-adenosyl-L-methionine per subunit.</text>
</comment>
<dbReference type="PIRSF" id="PIRSF000370">
    <property type="entry name" value="QueE"/>
    <property type="match status" value="1"/>
</dbReference>
<dbReference type="EMBL" id="BLLI01000004">
    <property type="protein sequence ID" value="GFH41704.1"/>
    <property type="molecule type" value="Genomic_DNA"/>
</dbReference>
<keyword evidence="6 8" id="KW-0411">Iron-sulfur</keyword>
<comment type="catalytic activity">
    <reaction evidence="8">
        <text>6-carboxy-5,6,7,8-tetrahydropterin + H(+) = 7-carboxy-7-carbaguanine + NH4(+)</text>
        <dbReference type="Rhea" id="RHEA:27974"/>
        <dbReference type="ChEBI" id="CHEBI:15378"/>
        <dbReference type="ChEBI" id="CHEBI:28938"/>
        <dbReference type="ChEBI" id="CHEBI:61032"/>
        <dbReference type="ChEBI" id="CHEBI:61036"/>
        <dbReference type="EC" id="4.3.99.3"/>
    </reaction>
</comment>
<dbReference type="GO" id="GO:0016840">
    <property type="term" value="F:carbon-nitrogen lyase activity"/>
    <property type="evidence" value="ECO:0007669"/>
    <property type="project" value="UniProtKB-UniRule"/>
</dbReference>
<dbReference type="PROSITE" id="PS51918">
    <property type="entry name" value="RADICAL_SAM"/>
    <property type="match status" value="1"/>
</dbReference>
<keyword evidence="11" id="KW-1185">Reference proteome</keyword>
<dbReference type="Proteomes" id="UP000480303">
    <property type="component" value="Unassembled WGS sequence"/>
</dbReference>
<comment type="function">
    <text evidence="8">Catalyzes the complex heterocyclic radical-mediated conversion of 6-carboxy-5,6,7,8-tetrahydropterin (CPH4) to 7-carboxy-7-deazaguanine (CDG), a step common to the biosynthetic pathways of all 7-deazapurine-containing compounds.</text>
</comment>
<dbReference type="AlphaFoldDB" id="A0A6A0BBE3"/>
<dbReference type="RefSeq" id="WP_172207399.1">
    <property type="nucleotide sequence ID" value="NZ_BLLI01000004.1"/>
</dbReference>
<dbReference type="Gene3D" id="3.20.20.70">
    <property type="entry name" value="Aldolase class I"/>
    <property type="match status" value="1"/>
</dbReference>
<keyword evidence="1 8" id="KW-0004">4Fe-4S</keyword>
<evidence type="ECO:0000256" key="1">
    <source>
        <dbReference type="ARBA" id="ARBA00022485"/>
    </source>
</evidence>
<feature type="binding site" evidence="8">
    <location>
        <position position="40"/>
    </location>
    <ligand>
        <name>[4Fe-4S] cluster</name>
        <dbReference type="ChEBI" id="CHEBI:49883"/>
        <note>4Fe-4S-S-AdoMet</note>
    </ligand>
</feature>